<accession>A0ACB8AZ56</accession>
<evidence type="ECO:0000313" key="2">
    <source>
        <dbReference type="Proteomes" id="UP000790709"/>
    </source>
</evidence>
<comment type="caution">
    <text evidence="1">The sequence shown here is derived from an EMBL/GenBank/DDBJ whole genome shotgun (WGS) entry which is preliminary data.</text>
</comment>
<proteinExistence type="predicted"/>
<reference evidence="1" key="1">
    <citation type="journal article" date="2021" name="New Phytol.">
        <title>Evolutionary innovations through gain and loss of genes in the ectomycorrhizal Boletales.</title>
        <authorList>
            <person name="Wu G."/>
            <person name="Miyauchi S."/>
            <person name="Morin E."/>
            <person name="Kuo A."/>
            <person name="Drula E."/>
            <person name="Varga T."/>
            <person name="Kohler A."/>
            <person name="Feng B."/>
            <person name="Cao Y."/>
            <person name="Lipzen A."/>
            <person name="Daum C."/>
            <person name="Hundley H."/>
            <person name="Pangilinan J."/>
            <person name="Johnson J."/>
            <person name="Barry K."/>
            <person name="LaButti K."/>
            <person name="Ng V."/>
            <person name="Ahrendt S."/>
            <person name="Min B."/>
            <person name="Choi I.G."/>
            <person name="Park H."/>
            <person name="Plett J.M."/>
            <person name="Magnuson J."/>
            <person name="Spatafora J.W."/>
            <person name="Nagy L.G."/>
            <person name="Henrissat B."/>
            <person name="Grigoriev I.V."/>
            <person name="Yang Z.L."/>
            <person name="Xu J."/>
            <person name="Martin F.M."/>
        </authorList>
    </citation>
    <scope>NUCLEOTIDE SEQUENCE</scope>
    <source>
        <strain evidence="1">KUC20120723A-06</strain>
    </source>
</reference>
<keyword evidence="2" id="KW-1185">Reference proteome</keyword>
<sequence>MSLSLHPFARPLTPPAPLSPAPVELVSPPPFVPSYTVPLQSSLISLPLYVMPPPQCNSSVHTQDPSSTSSFYPYF</sequence>
<organism evidence="1 2">
    <name type="scientific">Leucogyrophana mollusca</name>
    <dbReference type="NCBI Taxonomy" id="85980"/>
    <lineage>
        <taxon>Eukaryota</taxon>
        <taxon>Fungi</taxon>
        <taxon>Dikarya</taxon>
        <taxon>Basidiomycota</taxon>
        <taxon>Agaricomycotina</taxon>
        <taxon>Agaricomycetes</taxon>
        <taxon>Agaricomycetidae</taxon>
        <taxon>Boletales</taxon>
        <taxon>Boletales incertae sedis</taxon>
        <taxon>Leucogyrophana</taxon>
    </lineage>
</organism>
<dbReference type="EMBL" id="MU266766">
    <property type="protein sequence ID" value="KAH7918569.1"/>
    <property type="molecule type" value="Genomic_DNA"/>
</dbReference>
<protein>
    <submittedName>
        <fullName evidence="1">Uncharacterized protein</fullName>
    </submittedName>
</protein>
<gene>
    <name evidence="1" type="ORF">BV22DRAFT_904917</name>
</gene>
<name>A0ACB8AZ56_9AGAM</name>
<evidence type="ECO:0000313" key="1">
    <source>
        <dbReference type="EMBL" id="KAH7918569.1"/>
    </source>
</evidence>
<dbReference type="Proteomes" id="UP000790709">
    <property type="component" value="Unassembled WGS sequence"/>
</dbReference>